<dbReference type="CDD" id="cd20071">
    <property type="entry name" value="SET_SMYD"/>
    <property type="match status" value="1"/>
</dbReference>
<feature type="domain" description="SET" evidence="1">
    <location>
        <begin position="2"/>
        <end position="267"/>
    </location>
</feature>
<dbReference type="InterPro" id="IPR001214">
    <property type="entry name" value="SET_dom"/>
</dbReference>
<dbReference type="Pfam" id="PF00856">
    <property type="entry name" value="SET"/>
    <property type="match status" value="1"/>
</dbReference>
<dbReference type="PANTHER" id="PTHR46455">
    <property type="entry name" value="SET AND MYND DOMAIN CONTAINING, ARTHROPOD-SPECIFIC, MEMBER 4, ISOFORM A"/>
    <property type="match status" value="1"/>
</dbReference>
<protein>
    <recommendedName>
        <fullName evidence="1">SET domain-containing protein</fullName>
    </recommendedName>
</protein>
<evidence type="ECO:0000313" key="3">
    <source>
        <dbReference type="Proteomes" id="UP000695562"/>
    </source>
</evidence>
<proteinExistence type="predicted"/>
<evidence type="ECO:0000313" key="2">
    <source>
        <dbReference type="EMBL" id="KAF2070290.1"/>
    </source>
</evidence>
<dbReference type="SUPFAM" id="SSF82199">
    <property type="entry name" value="SET domain"/>
    <property type="match status" value="1"/>
</dbReference>
<dbReference type="OrthoDB" id="18366at2759"/>
<sequence length="553" mass="63326">MNKFKIEQDNNRGRKVIATEECRKGQLLFQEESFVSIPLESFLQDNKYCYLCCAPNVSGTIVNTATVADQTTPAPQSTFIQCNYGCSMYFCGSDCANDMTHQLECSFVNKFIQSALDFNCDISMSLLGLRTIIKNKLDEEKYKQTVGNLSVQKDNFIKNNKAIIDRYYQLIDVIIDQLVKENTAENILSIFNREEYTNVICSIMINSFAGISNDFRRLPISNGFFYQAALLNHNCEPNSLFFIQKNVLQMVAVQDVKPGQQLLDCYTDLLTPTLERQKNLIKSKNFVCDCSRCTSPTENDRFFSSIECVFCSFTQGNNSNATDANNTSKYYVSPKVIYNWETQSFSTTWRCNNRSCSGQANSREIMSLVQQVDSFHELLNNKELLTVDSNTIDPYGQFLKQLSKFESGILNKLHPNHYCCLLYNLRLSKVYEYLTSTADSLEYLLWSVSHYKEVSRIVESVIRHPSSEAIDSFYHLGRISEKCLLSLIHQRNAFTDQEMIDRLNVEIKKYLELIATSYQKSSDLATICYGDSNTKSMLLKELSLKSNMNKLSL</sequence>
<name>A0A8J4UWZ1_9MYCE</name>
<organism evidence="2 3">
    <name type="scientific">Polysphondylium violaceum</name>
    <dbReference type="NCBI Taxonomy" id="133409"/>
    <lineage>
        <taxon>Eukaryota</taxon>
        <taxon>Amoebozoa</taxon>
        <taxon>Evosea</taxon>
        <taxon>Eumycetozoa</taxon>
        <taxon>Dictyostelia</taxon>
        <taxon>Dictyosteliales</taxon>
        <taxon>Dictyosteliaceae</taxon>
        <taxon>Polysphondylium</taxon>
    </lineage>
</organism>
<reference evidence="2" key="1">
    <citation type="submission" date="2020-01" db="EMBL/GenBank/DDBJ databases">
        <title>Development of genomics and gene disruption for Polysphondylium violaceum indicates a role for the polyketide synthase stlB in stalk morphogenesis.</title>
        <authorList>
            <person name="Narita B."/>
            <person name="Kawabe Y."/>
            <person name="Kin K."/>
            <person name="Saito T."/>
            <person name="Gibbs R."/>
            <person name="Kuspa A."/>
            <person name="Muzny D."/>
            <person name="Queller D."/>
            <person name="Richards S."/>
            <person name="Strassman J."/>
            <person name="Sucgang R."/>
            <person name="Worley K."/>
            <person name="Schaap P."/>
        </authorList>
    </citation>
    <scope>NUCLEOTIDE SEQUENCE</scope>
    <source>
        <strain evidence="2">QSvi11</strain>
    </source>
</reference>
<dbReference type="PROSITE" id="PS50280">
    <property type="entry name" value="SET"/>
    <property type="match status" value="1"/>
</dbReference>
<evidence type="ECO:0000259" key="1">
    <source>
        <dbReference type="PROSITE" id="PS50280"/>
    </source>
</evidence>
<accession>A0A8J4UWZ1</accession>
<dbReference type="PANTHER" id="PTHR46455:SF5">
    <property type="entry name" value="SET AND MYND DOMAIN CONTAINING, ARTHROPOD-SPECIFIC, MEMBER 4, ISOFORM A"/>
    <property type="match status" value="1"/>
</dbReference>
<keyword evidence="3" id="KW-1185">Reference proteome</keyword>
<gene>
    <name evidence="2" type="ORF">CYY_008396</name>
</gene>
<dbReference type="Proteomes" id="UP000695562">
    <property type="component" value="Unassembled WGS sequence"/>
</dbReference>
<dbReference type="Gene3D" id="6.10.140.2220">
    <property type="match status" value="1"/>
</dbReference>
<dbReference type="InterPro" id="IPR053010">
    <property type="entry name" value="SET_SmydA-8"/>
</dbReference>
<comment type="caution">
    <text evidence="2">The sequence shown here is derived from an EMBL/GenBank/DDBJ whole genome shotgun (WGS) entry which is preliminary data.</text>
</comment>
<dbReference type="Gene3D" id="2.170.270.10">
    <property type="entry name" value="SET domain"/>
    <property type="match status" value="1"/>
</dbReference>
<dbReference type="Gene3D" id="1.10.220.160">
    <property type="match status" value="1"/>
</dbReference>
<dbReference type="AlphaFoldDB" id="A0A8J4UWZ1"/>
<dbReference type="InterPro" id="IPR046341">
    <property type="entry name" value="SET_dom_sf"/>
</dbReference>
<dbReference type="EMBL" id="AJWJ01000513">
    <property type="protein sequence ID" value="KAF2070290.1"/>
    <property type="molecule type" value="Genomic_DNA"/>
</dbReference>